<dbReference type="InterPro" id="IPR014710">
    <property type="entry name" value="RmlC-like_jellyroll"/>
</dbReference>
<dbReference type="EMBL" id="ANHY01000020">
    <property type="protein sequence ID" value="EKV27364.1"/>
    <property type="molecule type" value="Genomic_DNA"/>
</dbReference>
<dbReference type="PANTHER" id="PTHR13903">
    <property type="entry name" value="PIRIN-RELATED"/>
    <property type="match status" value="1"/>
</dbReference>
<dbReference type="Pfam" id="PF05726">
    <property type="entry name" value="Pirin_C"/>
    <property type="match status" value="1"/>
</dbReference>
<dbReference type="Proteomes" id="UP000009881">
    <property type="component" value="Unassembled WGS sequence"/>
</dbReference>
<feature type="binding site" evidence="2">
    <location>
        <position position="112"/>
    </location>
    <ligand>
        <name>Fe cation</name>
        <dbReference type="ChEBI" id="CHEBI:24875"/>
    </ligand>
</feature>
<evidence type="ECO:0000256" key="3">
    <source>
        <dbReference type="RuleBase" id="RU003457"/>
    </source>
</evidence>
<comment type="cofactor">
    <cofactor evidence="2">
        <name>Fe cation</name>
        <dbReference type="ChEBI" id="CHEBI:24875"/>
    </cofactor>
    <text evidence="2">Binds 1 Fe cation per subunit.</text>
</comment>
<protein>
    <submittedName>
        <fullName evidence="6">Pirin-related protein</fullName>
    </submittedName>
</protein>
<keyword evidence="2" id="KW-0479">Metal-binding</keyword>
<feature type="binding site" evidence="2">
    <location>
        <position position="68"/>
    </location>
    <ligand>
        <name>Fe cation</name>
        <dbReference type="ChEBI" id="CHEBI:24875"/>
    </ligand>
</feature>
<dbReference type="InterPro" id="IPR011051">
    <property type="entry name" value="RmlC_Cupin_sf"/>
</dbReference>
<evidence type="ECO:0000259" key="5">
    <source>
        <dbReference type="Pfam" id="PF05726"/>
    </source>
</evidence>
<evidence type="ECO:0000259" key="4">
    <source>
        <dbReference type="Pfam" id="PF02678"/>
    </source>
</evidence>
<feature type="binding site" evidence="2">
    <location>
        <position position="114"/>
    </location>
    <ligand>
        <name>Fe cation</name>
        <dbReference type="ChEBI" id="CHEBI:24875"/>
    </ligand>
</feature>
<dbReference type="PANTHER" id="PTHR13903:SF8">
    <property type="entry name" value="PIRIN"/>
    <property type="match status" value="1"/>
</dbReference>
<dbReference type="CDD" id="cd02247">
    <property type="entry name" value="cupin_pirin_C"/>
    <property type="match status" value="1"/>
</dbReference>
<feature type="domain" description="Pirin N-terminal" evidence="4">
    <location>
        <begin position="31"/>
        <end position="134"/>
    </location>
</feature>
<evidence type="ECO:0000256" key="2">
    <source>
        <dbReference type="PIRSR" id="PIRSR006232-1"/>
    </source>
</evidence>
<accession>K9GRJ1</accession>
<keyword evidence="7" id="KW-1185">Reference proteome</keyword>
<dbReference type="InterPro" id="IPR008778">
    <property type="entry name" value="Pirin_C_dom"/>
</dbReference>
<evidence type="ECO:0000313" key="7">
    <source>
        <dbReference type="Proteomes" id="UP000009881"/>
    </source>
</evidence>
<gene>
    <name evidence="6" type="ORF">C882_1866</name>
</gene>
<dbReference type="PATRIC" id="fig|1238182.3.peg.3820"/>
<dbReference type="AlphaFoldDB" id="K9GRJ1"/>
<evidence type="ECO:0000256" key="1">
    <source>
        <dbReference type="ARBA" id="ARBA00008416"/>
    </source>
</evidence>
<reference evidence="6 7" key="1">
    <citation type="journal article" date="2013" name="Genome Announc.">
        <title>Draft Genome Sequence of an Alphaproteobacterium, Caenispirillum salinarum AK4(T), Isolated from a Solar Saltern.</title>
        <authorList>
            <person name="Khatri I."/>
            <person name="Singh A."/>
            <person name="Korpole S."/>
            <person name="Pinnaka A.K."/>
            <person name="Subramanian S."/>
        </authorList>
    </citation>
    <scope>NUCLEOTIDE SEQUENCE [LARGE SCALE GENOMIC DNA]</scope>
    <source>
        <strain evidence="6 7">AK4</strain>
    </source>
</reference>
<dbReference type="Gene3D" id="2.60.120.10">
    <property type="entry name" value="Jelly Rolls"/>
    <property type="match status" value="2"/>
</dbReference>
<feature type="domain" description="Pirin C-terminal" evidence="5">
    <location>
        <begin position="188"/>
        <end position="286"/>
    </location>
</feature>
<proteinExistence type="inferred from homology"/>
<evidence type="ECO:0000313" key="6">
    <source>
        <dbReference type="EMBL" id="EKV27364.1"/>
    </source>
</evidence>
<dbReference type="PIRSF" id="PIRSF006232">
    <property type="entry name" value="Pirin"/>
    <property type="match status" value="1"/>
</dbReference>
<name>K9GRJ1_9PROT</name>
<dbReference type="Pfam" id="PF02678">
    <property type="entry name" value="Pirin"/>
    <property type="match status" value="1"/>
</dbReference>
<organism evidence="6 7">
    <name type="scientific">Caenispirillum salinarum AK4</name>
    <dbReference type="NCBI Taxonomy" id="1238182"/>
    <lineage>
        <taxon>Bacteria</taxon>
        <taxon>Pseudomonadati</taxon>
        <taxon>Pseudomonadota</taxon>
        <taxon>Alphaproteobacteria</taxon>
        <taxon>Rhodospirillales</taxon>
        <taxon>Novispirillaceae</taxon>
        <taxon>Caenispirillum</taxon>
    </lineage>
</organism>
<dbReference type="GO" id="GO:0046872">
    <property type="term" value="F:metal ion binding"/>
    <property type="evidence" value="ECO:0007669"/>
    <property type="project" value="UniProtKB-KW"/>
</dbReference>
<dbReference type="CDD" id="cd02909">
    <property type="entry name" value="cupin_pirin_N"/>
    <property type="match status" value="1"/>
</dbReference>
<comment type="similarity">
    <text evidence="1 3">Belongs to the pirin family.</text>
</comment>
<comment type="caution">
    <text evidence="6">The sequence shown here is derived from an EMBL/GenBank/DDBJ whole genome shotgun (WGS) entry which is preliminary data.</text>
</comment>
<feature type="binding site" evidence="2">
    <location>
        <position position="70"/>
    </location>
    <ligand>
        <name>Fe cation</name>
        <dbReference type="ChEBI" id="CHEBI:24875"/>
    </ligand>
</feature>
<dbReference type="InterPro" id="IPR012093">
    <property type="entry name" value="Pirin"/>
</dbReference>
<dbReference type="InterPro" id="IPR003829">
    <property type="entry name" value="Pirin_N_dom"/>
</dbReference>
<keyword evidence="2" id="KW-0408">Iron</keyword>
<dbReference type="STRING" id="1238182.C882_1866"/>
<sequence length="300" mass="32143">MVEGCAMPRSFAGAAPAVILPRESDIGGLAVRRLLPHRTRRLVGPFVFLDHMGPAGIPPGGGIDVRPHPHIGLATVTYLFSGRIIHHDSLGFRQAIEPGAVNWMIAGRGIVHSERTLPEDRRTGQHLHGMQAWVALPVEHEQIAPAFSHHPAAAQPVVQSAGGARLTLIAGRAYGREAPAPVLSPLFYIDAVLPAGASLTMPVEHAERAVYAVEGRVRLDGHPIEPLTLALADGAPPPVLTAETDARVMMLGGAPLGEPRHVWWNFVASRRQLIEQARAEWKAGRFAPVPGETDALPLPE</sequence>
<dbReference type="eggNOG" id="COG1741">
    <property type="taxonomic scope" value="Bacteria"/>
</dbReference>
<dbReference type="SUPFAM" id="SSF51182">
    <property type="entry name" value="RmlC-like cupins"/>
    <property type="match status" value="1"/>
</dbReference>